<feature type="region of interest" description="Disordered" evidence="1">
    <location>
        <begin position="92"/>
        <end position="111"/>
    </location>
</feature>
<feature type="transmembrane region" description="Helical" evidence="2">
    <location>
        <begin position="44"/>
        <end position="62"/>
    </location>
</feature>
<evidence type="ECO:0000313" key="3">
    <source>
        <dbReference type="EMBL" id="OEJ72703.1"/>
    </source>
</evidence>
<comment type="caution">
    <text evidence="3">The sequence shown here is derived from an EMBL/GenBank/DDBJ whole genome shotgun (WGS) entry which is preliminary data.</text>
</comment>
<evidence type="ECO:0000256" key="2">
    <source>
        <dbReference type="SAM" id="Phobius"/>
    </source>
</evidence>
<accession>A0A1E5QEG3</accession>
<keyword evidence="2" id="KW-0472">Membrane</keyword>
<sequence length="111" mass="12166">MANVASSNSATPQDIRLISTQKIWSYATGMLGLCLIFSPLRSNLFLPIVVLSGAAGGTACIWRSEKESQTLIQQQKLDQIEQRLRNLETIASSDINLNPHPKSTEPNNPIC</sequence>
<name>A0A1E5QEG3_9CYAN</name>
<dbReference type="EMBL" id="MJGC01000117">
    <property type="protein sequence ID" value="OEJ72703.1"/>
    <property type="molecule type" value="Genomic_DNA"/>
</dbReference>
<keyword evidence="2" id="KW-1133">Transmembrane helix</keyword>
<dbReference type="OrthoDB" id="426278at2"/>
<reference evidence="3" key="1">
    <citation type="submission" date="2016-09" db="EMBL/GenBank/DDBJ databases">
        <title>Draft genome of thermotolerant cyanobacterium Desertifilum sp. strain IPPAS B-1220.</title>
        <authorList>
            <person name="Sinetova M.A."/>
            <person name="Bolakhan K."/>
            <person name="Zayadan B.K."/>
            <person name="Mironov K.S."/>
            <person name="Ustinova V."/>
            <person name="Kupriyanova E.V."/>
            <person name="Sidorov R.A."/>
            <person name="Skrypnik A.N."/>
            <person name="Gogoleva N.E."/>
            <person name="Gogolev Y.V."/>
            <person name="Los D.A."/>
        </authorList>
    </citation>
    <scope>NUCLEOTIDE SEQUENCE [LARGE SCALE GENOMIC DNA]</scope>
    <source>
        <strain evidence="3">IPPAS B-1220</strain>
    </source>
</reference>
<evidence type="ECO:0000256" key="1">
    <source>
        <dbReference type="SAM" id="MobiDB-lite"/>
    </source>
</evidence>
<feature type="transmembrane region" description="Helical" evidence="2">
    <location>
        <begin position="23"/>
        <end position="38"/>
    </location>
</feature>
<dbReference type="RefSeq" id="WP_069969688.1">
    <property type="nucleotide sequence ID" value="NZ_CM124774.1"/>
</dbReference>
<proteinExistence type="predicted"/>
<gene>
    <name evidence="3" type="ORF">BH720_23625</name>
</gene>
<protein>
    <submittedName>
        <fullName evidence="3">Uncharacterized protein</fullName>
    </submittedName>
</protein>
<keyword evidence="2" id="KW-0812">Transmembrane</keyword>
<organism evidence="3">
    <name type="scientific">Desertifilum tharense IPPAS B-1220</name>
    <dbReference type="NCBI Taxonomy" id="1781255"/>
    <lineage>
        <taxon>Bacteria</taxon>
        <taxon>Bacillati</taxon>
        <taxon>Cyanobacteriota</taxon>
        <taxon>Cyanophyceae</taxon>
        <taxon>Desertifilales</taxon>
        <taxon>Desertifilaceae</taxon>
        <taxon>Desertifilum</taxon>
    </lineage>
</organism>
<dbReference type="AlphaFoldDB" id="A0A1E5QEG3"/>